<dbReference type="AlphaFoldDB" id="A0A1H3GFM0"/>
<evidence type="ECO:0000313" key="3">
    <source>
        <dbReference type="Proteomes" id="UP000199035"/>
    </source>
</evidence>
<proteinExistence type="predicted"/>
<dbReference type="Proteomes" id="UP000199035">
    <property type="component" value="Unassembled WGS sequence"/>
</dbReference>
<organism evidence="2 3">
    <name type="scientific">Acinetobacter kyonggiensis</name>
    <dbReference type="NCBI Taxonomy" id="595670"/>
    <lineage>
        <taxon>Bacteria</taxon>
        <taxon>Pseudomonadati</taxon>
        <taxon>Pseudomonadota</taxon>
        <taxon>Gammaproteobacteria</taxon>
        <taxon>Moraxellales</taxon>
        <taxon>Moraxellaceae</taxon>
        <taxon>Acinetobacter</taxon>
    </lineage>
</organism>
<feature type="transmembrane region" description="Helical" evidence="1">
    <location>
        <begin position="110"/>
        <end position="127"/>
    </location>
</feature>
<evidence type="ECO:0000313" key="2">
    <source>
        <dbReference type="EMBL" id="SDY01089.1"/>
    </source>
</evidence>
<gene>
    <name evidence="2" type="ORF">SAMN05421643_102129</name>
</gene>
<dbReference type="RefSeq" id="WP_092687356.1">
    <property type="nucleotide sequence ID" value="NZ_FNPK01000002.1"/>
</dbReference>
<keyword evidence="1" id="KW-0812">Transmembrane</keyword>
<protein>
    <submittedName>
        <fullName evidence="2">Uncharacterized protein</fullName>
    </submittedName>
</protein>
<name>A0A1H3GFM0_9GAMM</name>
<dbReference type="EMBL" id="FNPK01000002">
    <property type="protein sequence ID" value="SDY01089.1"/>
    <property type="molecule type" value="Genomic_DNA"/>
</dbReference>
<keyword evidence="1" id="KW-1133">Transmembrane helix</keyword>
<dbReference type="STRING" id="595670.SAMN05421643_102129"/>
<reference evidence="3" key="1">
    <citation type="submission" date="2016-10" db="EMBL/GenBank/DDBJ databases">
        <authorList>
            <person name="Varghese N."/>
            <person name="Submissions S."/>
        </authorList>
    </citation>
    <scope>NUCLEOTIDE SEQUENCE [LARGE SCALE GENOMIC DNA]</scope>
    <source>
        <strain evidence="3">ANC 5109</strain>
    </source>
</reference>
<feature type="transmembrane region" description="Helical" evidence="1">
    <location>
        <begin position="17"/>
        <end position="38"/>
    </location>
</feature>
<accession>A0A1H3GFM0</accession>
<sequence length="153" mass="17935">MNDYAPLYSKEEKIKKIVLYSLWLIPIGILYFGIIPWFKSTNWFLCHPQGYEIFYKGLYLGFSILFLLIQLYELPQNFKIIRLKQYPLPEQKTWSLQAYAYGAKATWRSYVSLGGTILLIGLIIYVIPLTNKLVNEIDQNKLAQERALQCQNS</sequence>
<feature type="transmembrane region" description="Helical" evidence="1">
    <location>
        <begin position="53"/>
        <end position="72"/>
    </location>
</feature>
<keyword evidence="1" id="KW-0472">Membrane</keyword>
<keyword evidence="3" id="KW-1185">Reference proteome</keyword>
<evidence type="ECO:0000256" key="1">
    <source>
        <dbReference type="SAM" id="Phobius"/>
    </source>
</evidence>